<evidence type="ECO:0000256" key="2">
    <source>
        <dbReference type="ARBA" id="ARBA00005695"/>
    </source>
</evidence>
<evidence type="ECO:0000256" key="1">
    <source>
        <dbReference type="ARBA" id="ARBA00004196"/>
    </source>
</evidence>
<dbReference type="InterPro" id="IPR039424">
    <property type="entry name" value="SBP_5"/>
</dbReference>
<keyword evidence="7" id="KW-1185">Reference proteome</keyword>
<proteinExistence type="inferred from homology"/>
<dbReference type="CDD" id="cd08519">
    <property type="entry name" value="PBP2_NikA_DppA_OppA_like_20"/>
    <property type="match status" value="1"/>
</dbReference>
<evidence type="ECO:0000259" key="5">
    <source>
        <dbReference type="Pfam" id="PF00496"/>
    </source>
</evidence>
<dbReference type="Gene3D" id="3.40.190.10">
    <property type="entry name" value="Periplasmic binding protein-like II"/>
    <property type="match status" value="1"/>
</dbReference>
<feature type="domain" description="Solute-binding protein family 5" evidence="5">
    <location>
        <begin position="106"/>
        <end position="470"/>
    </location>
</feature>
<comment type="similarity">
    <text evidence="2">Belongs to the bacterial solute-binding protein 5 family.</text>
</comment>
<reference evidence="6 7" key="1">
    <citation type="submission" date="2020-05" db="EMBL/GenBank/DDBJ databases">
        <title>Complete genome sequence of of a novel Thermoleptolyngbya strain isolated from hot springs of Ganzi, Sichuan China.</title>
        <authorList>
            <person name="Tang J."/>
            <person name="Daroch M."/>
            <person name="Li L."/>
            <person name="Waleron K."/>
            <person name="Waleron M."/>
            <person name="Waleron M."/>
        </authorList>
    </citation>
    <scope>NUCLEOTIDE SEQUENCE [LARGE SCALE GENOMIC DNA]</scope>
    <source>
        <strain evidence="6 7">PKUAC-SCTA183</strain>
    </source>
</reference>
<evidence type="ECO:0000313" key="6">
    <source>
        <dbReference type="EMBL" id="QKD85129.1"/>
    </source>
</evidence>
<dbReference type="GO" id="GO:0030313">
    <property type="term" value="C:cell envelope"/>
    <property type="evidence" value="ECO:0007669"/>
    <property type="project" value="UniProtKB-SubCell"/>
</dbReference>
<dbReference type="InterPro" id="IPR000914">
    <property type="entry name" value="SBP_5_dom"/>
</dbReference>
<dbReference type="Gene3D" id="3.10.105.10">
    <property type="entry name" value="Dipeptide-binding Protein, Domain 3"/>
    <property type="match status" value="1"/>
</dbReference>
<dbReference type="KEGG" id="theu:HPC62_22170"/>
<dbReference type="EMBL" id="CP053661">
    <property type="protein sequence ID" value="QKD85129.1"/>
    <property type="molecule type" value="Genomic_DNA"/>
</dbReference>
<evidence type="ECO:0000256" key="4">
    <source>
        <dbReference type="ARBA" id="ARBA00022729"/>
    </source>
</evidence>
<organism evidence="6 7">
    <name type="scientific">Thermoleptolyngbya sichuanensis A183</name>
    <dbReference type="NCBI Taxonomy" id="2737172"/>
    <lineage>
        <taxon>Bacteria</taxon>
        <taxon>Bacillati</taxon>
        <taxon>Cyanobacteriota</taxon>
        <taxon>Cyanophyceae</taxon>
        <taxon>Oculatellales</taxon>
        <taxon>Oculatellaceae</taxon>
        <taxon>Thermoleptolyngbya</taxon>
        <taxon>Thermoleptolyngbya sichuanensis</taxon>
    </lineage>
</organism>
<dbReference type="PIRSF" id="PIRSF002741">
    <property type="entry name" value="MppA"/>
    <property type="match status" value="1"/>
</dbReference>
<dbReference type="PANTHER" id="PTHR30290:SF10">
    <property type="entry name" value="PERIPLASMIC OLIGOPEPTIDE-BINDING PROTEIN-RELATED"/>
    <property type="match status" value="1"/>
</dbReference>
<gene>
    <name evidence="6" type="ORF">HPC62_22170</name>
</gene>
<keyword evidence="3" id="KW-0813">Transport</keyword>
<dbReference type="GO" id="GO:0015833">
    <property type="term" value="P:peptide transport"/>
    <property type="evidence" value="ECO:0007669"/>
    <property type="project" value="TreeGrafter"/>
</dbReference>
<dbReference type="Proteomes" id="UP000505210">
    <property type="component" value="Chromosome"/>
</dbReference>
<evidence type="ECO:0000256" key="3">
    <source>
        <dbReference type="ARBA" id="ARBA00022448"/>
    </source>
</evidence>
<sequence length="560" mass="61441">MKGLVKRGRGQWTMPERGRMRIAQFAALFCLCVALIVGCGGSQTGNAPAPDATGTTGSTSGGRIAMGTTQKIETLDPADAYTIFGGILLYNLGDRLYTYEPGTTDIVPQLATEMPTVSEDGLTYVIPLRQGVKLHDGTDFNAEVMKFSIDRFMQNGGGPSFLLSDQVESVTASGDYELTIKLKSPFAAFPALLTFWGVTPVSPSSYEIGEGKFKPDSFIGSGPYKVASLTPDSIKLDVNPDYWGEKPANDGIDIQIYASPANLYNTFRTKGLDVAYQTLDPEQITSLKRETSSGGWEVIEAGTTVVNYMTLNQKVEPTNNLNVRKAIAAMIDRNLINERVFQGQAAPLYTIIPPAFEDSVPVFKEAYGDGNFDKAREFLTAAGYSEANPLNFEVWYPSASTIRANVANTMKQSIERGLPGLVTVTVNSAERATLSQGVDNGLYQTVLLNWYPDFFDPDNFVHPFLSCDQGSPETLCQRGASQGNGSFYYSPKANELVTKQRAEQDPAARAKMFKDLQTLLVEDVPYIPLWQNKDYIFVQNTVKGAAIQPTQQFFFWQMSK</sequence>
<protein>
    <submittedName>
        <fullName evidence="6">Peptide ABC transporter substrate-binding protein</fullName>
    </submittedName>
</protein>
<dbReference type="GO" id="GO:1904680">
    <property type="term" value="F:peptide transmembrane transporter activity"/>
    <property type="evidence" value="ECO:0007669"/>
    <property type="project" value="TreeGrafter"/>
</dbReference>
<dbReference type="SUPFAM" id="SSF53850">
    <property type="entry name" value="Periplasmic binding protein-like II"/>
    <property type="match status" value="1"/>
</dbReference>
<accession>A0A6M8BCU0</accession>
<dbReference type="GO" id="GO:0043190">
    <property type="term" value="C:ATP-binding cassette (ABC) transporter complex"/>
    <property type="evidence" value="ECO:0007669"/>
    <property type="project" value="InterPro"/>
</dbReference>
<dbReference type="AlphaFoldDB" id="A0A6M8BCU0"/>
<dbReference type="GO" id="GO:0042597">
    <property type="term" value="C:periplasmic space"/>
    <property type="evidence" value="ECO:0007669"/>
    <property type="project" value="UniProtKB-ARBA"/>
</dbReference>
<comment type="subcellular location">
    <subcellularLocation>
        <location evidence="1">Cell envelope</location>
    </subcellularLocation>
</comment>
<name>A0A6M8BCU0_9CYAN</name>
<evidence type="ECO:0000313" key="7">
    <source>
        <dbReference type="Proteomes" id="UP000505210"/>
    </source>
</evidence>
<dbReference type="InterPro" id="IPR030678">
    <property type="entry name" value="Peptide/Ni-bd"/>
</dbReference>
<dbReference type="Pfam" id="PF00496">
    <property type="entry name" value="SBP_bac_5"/>
    <property type="match status" value="1"/>
</dbReference>
<keyword evidence="4" id="KW-0732">Signal</keyword>
<dbReference type="Gene3D" id="3.90.76.10">
    <property type="entry name" value="Dipeptide-binding Protein, Domain 1"/>
    <property type="match status" value="1"/>
</dbReference>
<dbReference type="PANTHER" id="PTHR30290">
    <property type="entry name" value="PERIPLASMIC BINDING COMPONENT OF ABC TRANSPORTER"/>
    <property type="match status" value="1"/>
</dbReference>